<comment type="subcellular location">
    <subcellularLocation>
        <location evidence="1">Cell inner membrane</location>
        <topology evidence="1">Multi-pass membrane protein</topology>
    </subcellularLocation>
</comment>
<feature type="transmembrane region" description="Helical" evidence="8">
    <location>
        <begin position="87"/>
        <end position="109"/>
    </location>
</feature>
<keyword evidence="2" id="KW-0813">Transport</keyword>
<keyword evidence="6 8" id="KW-1133">Transmembrane helix</keyword>
<evidence type="ECO:0000256" key="5">
    <source>
        <dbReference type="ARBA" id="ARBA00022692"/>
    </source>
</evidence>
<feature type="transmembrane region" description="Helical" evidence="8">
    <location>
        <begin position="46"/>
        <end position="66"/>
    </location>
</feature>
<dbReference type="PANTHER" id="PTHR35011:SF2">
    <property type="entry name" value="2,3-DIKETO-L-GULONATE TRAP TRANSPORTER SMALL PERMEASE PROTEIN YIAM"/>
    <property type="match status" value="1"/>
</dbReference>
<accession>A0A645CBD5</accession>
<feature type="transmembrane region" description="Helical" evidence="8">
    <location>
        <begin position="16"/>
        <end position="34"/>
    </location>
</feature>
<protein>
    <recommendedName>
        <fullName evidence="9">Tripartite ATP-independent periplasmic transporters DctQ component domain-containing protein</fullName>
    </recommendedName>
</protein>
<dbReference type="EMBL" id="VSSQ01025835">
    <property type="protein sequence ID" value="MPM74241.1"/>
    <property type="molecule type" value="Genomic_DNA"/>
</dbReference>
<keyword evidence="3" id="KW-1003">Cell membrane</keyword>
<evidence type="ECO:0000256" key="8">
    <source>
        <dbReference type="SAM" id="Phobius"/>
    </source>
</evidence>
<organism evidence="10">
    <name type="scientific">bioreactor metagenome</name>
    <dbReference type="NCBI Taxonomy" id="1076179"/>
    <lineage>
        <taxon>unclassified sequences</taxon>
        <taxon>metagenomes</taxon>
        <taxon>ecological metagenomes</taxon>
    </lineage>
</organism>
<evidence type="ECO:0000256" key="2">
    <source>
        <dbReference type="ARBA" id="ARBA00022448"/>
    </source>
</evidence>
<dbReference type="GO" id="GO:0022857">
    <property type="term" value="F:transmembrane transporter activity"/>
    <property type="evidence" value="ECO:0007669"/>
    <property type="project" value="TreeGrafter"/>
</dbReference>
<dbReference type="GO" id="GO:0005886">
    <property type="term" value="C:plasma membrane"/>
    <property type="evidence" value="ECO:0007669"/>
    <property type="project" value="UniProtKB-SubCell"/>
</dbReference>
<evidence type="ECO:0000256" key="3">
    <source>
        <dbReference type="ARBA" id="ARBA00022475"/>
    </source>
</evidence>
<comment type="caution">
    <text evidence="10">The sequence shown here is derived from an EMBL/GenBank/DDBJ whole genome shotgun (WGS) entry which is preliminary data.</text>
</comment>
<evidence type="ECO:0000313" key="10">
    <source>
        <dbReference type="EMBL" id="MPM74241.1"/>
    </source>
</evidence>
<evidence type="ECO:0000256" key="6">
    <source>
        <dbReference type="ARBA" id="ARBA00022989"/>
    </source>
</evidence>
<dbReference type="GO" id="GO:0015740">
    <property type="term" value="P:C4-dicarboxylate transport"/>
    <property type="evidence" value="ECO:0007669"/>
    <property type="project" value="TreeGrafter"/>
</dbReference>
<evidence type="ECO:0000256" key="7">
    <source>
        <dbReference type="ARBA" id="ARBA00023136"/>
    </source>
</evidence>
<dbReference type="InterPro" id="IPR055348">
    <property type="entry name" value="DctQ"/>
</dbReference>
<keyword evidence="5 8" id="KW-0812">Transmembrane</keyword>
<sequence length="164" mass="18657">MKKIIAYFRDGKFEELLGCVTIATVIVPVIINIVNRSIFSFYSINLEVTALLAYVWIGYGFFGYLYKKDAHVDMKFVVSKLPPPVRTFFDFLRDILMFAFSVYMVYWGLKLCKTNIARYVTGTKISLAYGYASIAFGFFSGAVRSLWAIAGRFIHKKGKGETTT</sequence>
<evidence type="ECO:0000259" key="9">
    <source>
        <dbReference type="Pfam" id="PF04290"/>
    </source>
</evidence>
<name>A0A645CBD5_9ZZZZ</name>
<dbReference type="Pfam" id="PF04290">
    <property type="entry name" value="DctQ"/>
    <property type="match status" value="1"/>
</dbReference>
<dbReference type="InterPro" id="IPR007387">
    <property type="entry name" value="TRAP_DctQ"/>
</dbReference>
<keyword evidence="4" id="KW-0997">Cell inner membrane</keyword>
<dbReference type="AlphaFoldDB" id="A0A645CBD5"/>
<feature type="transmembrane region" description="Helical" evidence="8">
    <location>
        <begin position="129"/>
        <end position="150"/>
    </location>
</feature>
<evidence type="ECO:0000256" key="4">
    <source>
        <dbReference type="ARBA" id="ARBA00022519"/>
    </source>
</evidence>
<proteinExistence type="predicted"/>
<reference evidence="10" key="1">
    <citation type="submission" date="2019-08" db="EMBL/GenBank/DDBJ databases">
        <authorList>
            <person name="Kucharzyk K."/>
            <person name="Murdoch R.W."/>
            <person name="Higgins S."/>
            <person name="Loffler F."/>
        </authorList>
    </citation>
    <scope>NUCLEOTIDE SEQUENCE</scope>
</reference>
<feature type="domain" description="Tripartite ATP-independent periplasmic transporters DctQ component" evidence="9">
    <location>
        <begin position="26"/>
        <end position="150"/>
    </location>
</feature>
<evidence type="ECO:0000256" key="1">
    <source>
        <dbReference type="ARBA" id="ARBA00004429"/>
    </source>
</evidence>
<dbReference type="PANTHER" id="PTHR35011">
    <property type="entry name" value="2,3-DIKETO-L-GULONATE TRAP TRANSPORTER SMALL PERMEASE PROTEIN YIAM"/>
    <property type="match status" value="1"/>
</dbReference>
<gene>
    <name evidence="10" type="ORF">SDC9_121226</name>
</gene>
<keyword evidence="7 8" id="KW-0472">Membrane</keyword>